<keyword evidence="2" id="KW-0012">Acyltransferase</keyword>
<keyword evidence="2" id="KW-0808">Transferase</keyword>
<proteinExistence type="predicted"/>
<dbReference type="GO" id="GO:0016746">
    <property type="term" value="F:acyltransferase activity"/>
    <property type="evidence" value="ECO:0007669"/>
    <property type="project" value="UniProtKB-KW"/>
</dbReference>
<sequence length="146" mass="15995">MNAPRLELTDTPPPGAQEVLVAGLVAESGAALGEPFAARPLAVLLRDPETDAVQGGLLGRTDKGWLFVQFLFLPQACRGAGLGAEVLRRAEAEARERGCHHVWLDTFSFQAPGFYEKQGYHCFGSLPGYPAEHSRHFYFKKLLTEL</sequence>
<gene>
    <name evidence="2" type="ORF">MON41_22405</name>
</gene>
<dbReference type="Pfam" id="PF00583">
    <property type="entry name" value="Acetyltransf_1"/>
    <property type="match status" value="1"/>
</dbReference>
<evidence type="ECO:0000313" key="3">
    <source>
        <dbReference type="Proteomes" id="UP001201985"/>
    </source>
</evidence>
<organism evidence="2 3">
    <name type="scientific">Teichococcus vastitatis</name>
    <dbReference type="NCBI Taxonomy" id="2307076"/>
    <lineage>
        <taxon>Bacteria</taxon>
        <taxon>Pseudomonadati</taxon>
        <taxon>Pseudomonadota</taxon>
        <taxon>Alphaproteobacteria</taxon>
        <taxon>Acetobacterales</taxon>
        <taxon>Roseomonadaceae</taxon>
        <taxon>Roseomonas</taxon>
    </lineage>
</organism>
<feature type="domain" description="N-acetyltransferase" evidence="1">
    <location>
        <begin position="3"/>
        <end position="144"/>
    </location>
</feature>
<comment type="caution">
    <text evidence="2">The sequence shown here is derived from an EMBL/GenBank/DDBJ whole genome shotgun (WGS) entry which is preliminary data.</text>
</comment>
<dbReference type="SUPFAM" id="SSF55729">
    <property type="entry name" value="Acyl-CoA N-acyltransferases (Nat)"/>
    <property type="match status" value="1"/>
</dbReference>
<dbReference type="Proteomes" id="UP001201985">
    <property type="component" value="Unassembled WGS sequence"/>
</dbReference>
<dbReference type="InterPro" id="IPR000182">
    <property type="entry name" value="GNAT_dom"/>
</dbReference>
<accession>A0ABS9WAS4</accession>
<keyword evidence="3" id="KW-1185">Reference proteome</keyword>
<reference evidence="2 3" key="1">
    <citation type="submission" date="2022-03" db="EMBL/GenBank/DDBJ databases">
        <title>Complete genome analysis of Roseomonas KG 17.1 : a prolific producer of plant growth promoters.</title>
        <authorList>
            <person name="Saadouli I."/>
            <person name="Najjari A."/>
            <person name="Mosbah A."/>
            <person name="Ouzari H.I."/>
        </authorList>
    </citation>
    <scope>NUCLEOTIDE SEQUENCE [LARGE SCALE GENOMIC DNA]</scope>
    <source>
        <strain evidence="2 3">KG17-1</strain>
    </source>
</reference>
<dbReference type="PROSITE" id="PS51186">
    <property type="entry name" value="GNAT"/>
    <property type="match status" value="1"/>
</dbReference>
<dbReference type="RefSeq" id="WP_120009672.1">
    <property type="nucleotide sequence ID" value="NZ_JALBUU010000125.1"/>
</dbReference>
<dbReference type="Gene3D" id="3.40.630.30">
    <property type="match status" value="1"/>
</dbReference>
<dbReference type="EC" id="2.3.1.-" evidence="2"/>
<dbReference type="EMBL" id="JALBUU010000125">
    <property type="protein sequence ID" value="MCI0756394.1"/>
    <property type="molecule type" value="Genomic_DNA"/>
</dbReference>
<protein>
    <submittedName>
        <fullName evidence="2">GNAT family N-acetyltransferase</fullName>
        <ecNumber evidence="2">2.3.1.-</ecNumber>
    </submittedName>
</protein>
<dbReference type="InterPro" id="IPR016181">
    <property type="entry name" value="Acyl_CoA_acyltransferase"/>
</dbReference>
<evidence type="ECO:0000313" key="2">
    <source>
        <dbReference type="EMBL" id="MCI0756394.1"/>
    </source>
</evidence>
<name>A0ABS9WAS4_9PROT</name>
<evidence type="ECO:0000259" key="1">
    <source>
        <dbReference type="PROSITE" id="PS51186"/>
    </source>
</evidence>